<reference evidence="9 10" key="1">
    <citation type="submission" date="2013-03" db="EMBL/GenBank/DDBJ databases">
        <title>The Genome Sequence of Phialophora europaea CBS 101466.</title>
        <authorList>
            <consortium name="The Broad Institute Genomics Platform"/>
            <person name="Cuomo C."/>
            <person name="de Hoog S."/>
            <person name="Gorbushina A."/>
            <person name="Walker B."/>
            <person name="Young S.K."/>
            <person name="Zeng Q."/>
            <person name="Gargeya S."/>
            <person name="Fitzgerald M."/>
            <person name="Haas B."/>
            <person name="Abouelleil A."/>
            <person name="Allen A.W."/>
            <person name="Alvarado L."/>
            <person name="Arachchi H.M."/>
            <person name="Berlin A.M."/>
            <person name="Chapman S.B."/>
            <person name="Gainer-Dewar J."/>
            <person name="Goldberg J."/>
            <person name="Griggs A."/>
            <person name="Gujja S."/>
            <person name="Hansen M."/>
            <person name="Howarth C."/>
            <person name="Imamovic A."/>
            <person name="Ireland A."/>
            <person name="Larimer J."/>
            <person name="McCowan C."/>
            <person name="Murphy C."/>
            <person name="Pearson M."/>
            <person name="Poon T.W."/>
            <person name="Priest M."/>
            <person name="Roberts A."/>
            <person name="Saif S."/>
            <person name="Shea T."/>
            <person name="Sisk P."/>
            <person name="Sykes S."/>
            <person name="Wortman J."/>
            <person name="Nusbaum C."/>
            <person name="Birren B."/>
        </authorList>
    </citation>
    <scope>NUCLEOTIDE SEQUENCE [LARGE SCALE GENOMIC DNA]</scope>
    <source>
        <strain evidence="9 10">CBS 101466</strain>
    </source>
</reference>
<evidence type="ECO:0000259" key="8">
    <source>
        <dbReference type="Pfam" id="PF07732"/>
    </source>
</evidence>
<keyword evidence="10" id="KW-1185">Reference proteome</keyword>
<dbReference type="SUPFAM" id="SSF49503">
    <property type="entry name" value="Cupredoxins"/>
    <property type="match status" value="3"/>
</dbReference>
<dbReference type="CDD" id="cd13854">
    <property type="entry name" value="CuRO_1_MaLCC_like"/>
    <property type="match status" value="1"/>
</dbReference>
<dbReference type="InterPro" id="IPR008972">
    <property type="entry name" value="Cupredoxin"/>
</dbReference>
<dbReference type="Pfam" id="PF07732">
    <property type="entry name" value="Cu-oxidase_3"/>
    <property type="match status" value="1"/>
</dbReference>
<dbReference type="GO" id="GO:0016491">
    <property type="term" value="F:oxidoreductase activity"/>
    <property type="evidence" value="ECO:0007669"/>
    <property type="project" value="UniProtKB-KW"/>
</dbReference>
<evidence type="ECO:0000313" key="9">
    <source>
        <dbReference type="EMBL" id="ETN46284.1"/>
    </source>
</evidence>
<dbReference type="InterPro" id="IPR011707">
    <property type="entry name" value="Cu-oxidase-like_N"/>
</dbReference>
<organism evidence="9 10">
    <name type="scientific">Cyphellophora europaea (strain CBS 101466)</name>
    <name type="common">Phialophora europaea</name>
    <dbReference type="NCBI Taxonomy" id="1220924"/>
    <lineage>
        <taxon>Eukaryota</taxon>
        <taxon>Fungi</taxon>
        <taxon>Dikarya</taxon>
        <taxon>Ascomycota</taxon>
        <taxon>Pezizomycotina</taxon>
        <taxon>Eurotiomycetes</taxon>
        <taxon>Chaetothyriomycetidae</taxon>
        <taxon>Chaetothyriales</taxon>
        <taxon>Cyphellophoraceae</taxon>
        <taxon>Cyphellophora</taxon>
    </lineage>
</organism>
<accession>W2SEE5</accession>
<dbReference type="OrthoDB" id="2121828at2759"/>
<dbReference type="EMBL" id="KB822711">
    <property type="protein sequence ID" value="ETN46284.1"/>
    <property type="molecule type" value="Genomic_DNA"/>
</dbReference>
<comment type="similarity">
    <text evidence="1">Belongs to the multicopper oxidase family.</text>
</comment>
<dbReference type="FunFam" id="2.60.40.420:FF:000021">
    <property type="entry name" value="Extracellular dihydrogeodin oxidase/laccase"/>
    <property type="match status" value="1"/>
</dbReference>
<evidence type="ECO:0000256" key="3">
    <source>
        <dbReference type="ARBA" id="ARBA00023002"/>
    </source>
</evidence>
<dbReference type="CDD" id="cd13901">
    <property type="entry name" value="CuRO_3_MaLCC_like"/>
    <property type="match status" value="1"/>
</dbReference>
<keyword evidence="4" id="KW-0186">Copper</keyword>
<dbReference type="STRING" id="1220924.W2SEE5"/>
<dbReference type="GO" id="GO:0005507">
    <property type="term" value="F:copper ion binding"/>
    <property type="evidence" value="ECO:0007669"/>
    <property type="project" value="InterPro"/>
</dbReference>
<dbReference type="InterPro" id="IPR011706">
    <property type="entry name" value="Cu-oxidase_C"/>
</dbReference>
<dbReference type="InterPro" id="IPR045087">
    <property type="entry name" value="Cu-oxidase_fam"/>
</dbReference>
<dbReference type="Pfam" id="PF00394">
    <property type="entry name" value="Cu-oxidase"/>
    <property type="match status" value="1"/>
</dbReference>
<dbReference type="GeneID" id="19967807"/>
<protein>
    <recommendedName>
        <fullName evidence="11">L-ascorbate oxidase</fullName>
    </recommendedName>
</protein>
<dbReference type="CDD" id="cd13880">
    <property type="entry name" value="CuRO_2_MaLCC_like"/>
    <property type="match status" value="1"/>
</dbReference>
<dbReference type="eggNOG" id="KOG1263">
    <property type="taxonomic scope" value="Eukaryota"/>
</dbReference>
<evidence type="ECO:0000256" key="2">
    <source>
        <dbReference type="ARBA" id="ARBA00022723"/>
    </source>
</evidence>
<evidence type="ECO:0008006" key="11">
    <source>
        <dbReference type="Google" id="ProtNLM"/>
    </source>
</evidence>
<evidence type="ECO:0000256" key="4">
    <source>
        <dbReference type="ARBA" id="ARBA00023008"/>
    </source>
</evidence>
<dbReference type="PANTHER" id="PTHR11709:SF145">
    <property type="entry name" value="LCC1"/>
    <property type="match status" value="1"/>
</dbReference>
<keyword evidence="5" id="KW-0732">Signal</keyword>
<evidence type="ECO:0000259" key="7">
    <source>
        <dbReference type="Pfam" id="PF07731"/>
    </source>
</evidence>
<dbReference type="VEuPathDB" id="FungiDB:HMPREF1541_00468"/>
<dbReference type="AlphaFoldDB" id="W2SEE5"/>
<feature type="domain" description="Plastocyanin-like" evidence="6">
    <location>
        <begin position="206"/>
        <end position="361"/>
    </location>
</feature>
<dbReference type="HOGENOM" id="CLU_006504_3_1_1"/>
<gene>
    <name evidence="9" type="ORF">HMPREF1541_00468</name>
</gene>
<keyword evidence="3" id="KW-0560">Oxidoreductase</keyword>
<dbReference type="RefSeq" id="XP_008710996.1">
    <property type="nucleotide sequence ID" value="XM_008712774.1"/>
</dbReference>
<name>W2SEE5_CYPE1</name>
<feature type="chain" id="PRO_5004824277" description="L-ascorbate oxidase" evidence="5">
    <location>
        <begin position="18"/>
        <end position="589"/>
    </location>
</feature>
<evidence type="ECO:0000256" key="5">
    <source>
        <dbReference type="SAM" id="SignalP"/>
    </source>
</evidence>
<sequence length="589" mass="64686">MGIIKGLLGTTLMSTLSFLDQTVTNGASLLGTLGAPKLPKYLSSESNGDVPWGQCTTRNTNPYGNSPNTGVVRKYQFTVARETLAPDGFERPMIVVNGQYPGPTIEANWGDIIEVTVNNEIHGPEEGTAIHLHGFLQHETPWMDGAPGFSQCPIAPGKSFTYRTKAELFGTSWWHAHFSAQYADGVFGAIVVYGPWEKEHDIDLGPVIINEFHHTNYVSIVQNITAPHPRPPPPSPISDSNLINGKMQFDCARASRHRKCSTNAGVSQFRFQSGKKHRLRLINAGADSSQQFSIDGHTMTVIQNDYVAVQPYDTKIVTLGVGQRTDVIVTANGKPTSSYWMRSNITCFEAHQPQALGMIYYESVDTDLAPTSSPWPNSGPGCANDALEKTVPAYPMAVPQPEKTIALDMTTTPDARGIWRWYVNNSTFYGNHSSPVLNLAASGAAASAYQPTWNVYDMETARSYRFISYNRTPGPHPLHLHGHNMYVLAIGVGSAWDGKIVRPENPVRRDVVMVPANGYVVWQADADNPGAWAFHCHVLWHAATGFGIDIVEGKDALREMKMPPEMDGLCRDWKAYVGRAGEEQIDSGL</sequence>
<evidence type="ECO:0000259" key="6">
    <source>
        <dbReference type="Pfam" id="PF00394"/>
    </source>
</evidence>
<evidence type="ECO:0000313" key="10">
    <source>
        <dbReference type="Proteomes" id="UP000030752"/>
    </source>
</evidence>
<proteinExistence type="inferred from homology"/>
<dbReference type="PANTHER" id="PTHR11709">
    <property type="entry name" value="MULTI-COPPER OXIDASE"/>
    <property type="match status" value="1"/>
</dbReference>
<dbReference type="Gene3D" id="2.60.40.420">
    <property type="entry name" value="Cupredoxins - blue copper proteins"/>
    <property type="match status" value="3"/>
</dbReference>
<feature type="signal peptide" evidence="5">
    <location>
        <begin position="1"/>
        <end position="17"/>
    </location>
</feature>
<dbReference type="Proteomes" id="UP000030752">
    <property type="component" value="Unassembled WGS sequence"/>
</dbReference>
<feature type="domain" description="Plastocyanin-like" evidence="8">
    <location>
        <begin position="79"/>
        <end position="194"/>
    </location>
</feature>
<keyword evidence="2" id="KW-0479">Metal-binding</keyword>
<dbReference type="InterPro" id="IPR001117">
    <property type="entry name" value="Cu-oxidase_2nd"/>
</dbReference>
<evidence type="ECO:0000256" key="1">
    <source>
        <dbReference type="ARBA" id="ARBA00010609"/>
    </source>
</evidence>
<dbReference type="Pfam" id="PF07731">
    <property type="entry name" value="Cu-oxidase_2"/>
    <property type="match status" value="1"/>
</dbReference>
<dbReference type="InParanoid" id="W2SEE5"/>
<feature type="domain" description="Plastocyanin-like" evidence="7">
    <location>
        <begin position="446"/>
        <end position="554"/>
    </location>
</feature>